<protein>
    <submittedName>
        <fullName evidence="1">Uncharacterized protein</fullName>
    </submittedName>
</protein>
<evidence type="ECO:0000313" key="1">
    <source>
        <dbReference type="EMBL" id="MCT4372575.1"/>
    </source>
</evidence>
<name>A0ABT2KQR5_9RHOB</name>
<organism evidence="1 2">
    <name type="scientific">Alloyangia mangrovi</name>
    <dbReference type="NCBI Taxonomy" id="1779329"/>
    <lineage>
        <taxon>Bacteria</taxon>
        <taxon>Pseudomonadati</taxon>
        <taxon>Pseudomonadota</taxon>
        <taxon>Alphaproteobacteria</taxon>
        <taxon>Rhodobacterales</taxon>
        <taxon>Roseobacteraceae</taxon>
        <taxon>Alloyangia</taxon>
    </lineage>
</organism>
<dbReference type="EMBL" id="NTHN02000049">
    <property type="protein sequence ID" value="MCT4372575.1"/>
    <property type="molecule type" value="Genomic_DNA"/>
</dbReference>
<reference evidence="2" key="1">
    <citation type="submission" date="2023-07" db="EMBL/GenBank/DDBJ databases">
        <title>Yangia mangrovi SAOS 153D genome.</title>
        <authorList>
            <person name="Verma A."/>
            <person name="Pal Y."/>
            <person name="Sundharam S."/>
            <person name="Bisht B."/>
            <person name="Srinivasan K."/>
        </authorList>
    </citation>
    <scope>NUCLEOTIDE SEQUENCE [LARGE SCALE GENOMIC DNA]</scope>
    <source>
        <strain evidence="2">SAOS 153D</strain>
    </source>
</reference>
<comment type="caution">
    <text evidence="1">The sequence shown here is derived from an EMBL/GenBank/DDBJ whole genome shotgun (WGS) entry which is preliminary data.</text>
</comment>
<keyword evidence="2" id="KW-1185">Reference proteome</keyword>
<gene>
    <name evidence="1" type="ORF">CLG85_020580</name>
</gene>
<accession>A0ABT2KQR5</accession>
<evidence type="ECO:0000313" key="2">
    <source>
        <dbReference type="Proteomes" id="UP000217448"/>
    </source>
</evidence>
<sequence>MFEPAESDKISQLYDFSMFFSLLLLRRTRQRVMQIARQRASPHASQLSISRQPDDVATRLFPRFGSHANTASVPEIESMDILGAKIRQQARSGESCV</sequence>
<dbReference type="Proteomes" id="UP000217448">
    <property type="component" value="Unassembled WGS sequence"/>
</dbReference>
<proteinExistence type="predicted"/>
<dbReference type="RefSeq" id="WP_260349947.1">
    <property type="nucleotide sequence ID" value="NZ_NTHN02000049.1"/>
</dbReference>